<evidence type="ECO:0000313" key="1">
    <source>
        <dbReference type="EMBL" id="KHG28026.1"/>
    </source>
</evidence>
<proteinExistence type="predicted"/>
<reference evidence="2" key="1">
    <citation type="submission" date="2014-09" db="EMBL/GenBank/DDBJ databases">
        <authorList>
            <person name="Mudge J."/>
            <person name="Ramaraj T."/>
            <person name="Lindquist I.E."/>
            <person name="Bharti A.K."/>
            <person name="Sundararajan A."/>
            <person name="Cameron C.T."/>
            <person name="Woodward J.E."/>
            <person name="May G.D."/>
            <person name="Brubaker C."/>
            <person name="Broadhvest J."/>
            <person name="Wilkins T.A."/>
        </authorList>
    </citation>
    <scope>NUCLEOTIDE SEQUENCE</scope>
    <source>
        <strain evidence="2">cv. AKA8401</strain>
    </source>
</reference>
<sequence>MFQFSRFTHCCCQTKGTKWTRY</sequence>
<dbReference type="Proteomes" id="UP000032142">
    <property type="component" value="Unassembled WGS sequence"/>
</dbReference>
<organism evidence="1 2">
    <name type="scientific">Gossypium arboreum</name>
    <name type="common">Tree cotton</name>
    <name type="synonym">Gossypium nanking</name>
    <dbReference type="NCBI Taxonomy" id="29729"/>
    <lineage>
        <taxon>Eukaryota</taxon>
        <taxon>Viridiplantae</taxon>
        <taxon>Streptophyta</taxon>
        <taxon>Embryophyta</taxon>
        <taxon>Tracheophyta</taxon>
        <taxon>Spermatophyta</taxon>
        <taxon>Magnoliopsida</taxon>
        <taxon>eudicotyledons</taxon>
        <taxon>Gunneridae</taxon>
        <taxon>Pentapetalae</taxon>
        <taxon>rosids</taxon>
        <taxon>malvids</taxon>
        <taxon>Malvales</taxon>
        <taxon>Malvaceae</taxon>
        <taxon>Malvoideae</taxon>
        <taxon>Gossypium</taxon>
    </lineage>
</organism>
<dbReference type="AlphaFoldDB" id="A0A0B0PX80"/>
<gene>
    <name evidence="1" type="ORF">F383_33939</name>
</gene>
<evidence type="ECO:0000313" key="2">
    <source>
        <dbReference type="Proteomes" id="UP000032142"/>
    </source>
</evidence>
<keyword evidence="2" id="KW-1185">Reference proteome</keyword>
<name>A0A0B0PX80_GOSAR</name>
<dbReference type="EMBL" id="KN443307">
    <property type="protein sequence ID" value="KHG28026.1"/>
    <property type="molecule type" value="Genomic_DNA"/>
</dbReference>
<accession>A0A0B0PX80</accession>
<protein>
    <submittedName>
        <fullName evidence="1">Uncharacterized protein</fullName>
    </submittedName>
</protein>